<reference evidence="2 3" key="2">
    <citation type="journal article" date="2017" name="Front. Plant Sci.">
        <title>Gene Classification and Mining of Molecular Markers Useful in Red Clover (Trifolium pratense) Breeding.</title>
        <authorList>
            <person name="Istvanek J."/>
            <person name="Dluhosova J."/>
            <person name="Dluhos P."/>
            <person name="Patkova L."/>
            <person name="Nedelnik J."/>
            <person name="Repkova J."/>
        </authorList>
    </citation>
    <scope>NUCLEOTIDE SEQUENCE [LARGE SCALE GENOMIC DNA]</scope>
    <source>
        <strain evidence="3">cv. Tatra</strain>
        <tissue evidence="2">Young leaves</tissue>
    </source>
</reference>
<keyword evidence="1" id="KW-0812">Transmembrane</keyword>
<accession>A0A2K3LCR8</accession>
<dbReference type="Proteomes" id="UP000236291">
    <property type="component" value="Unassembled WGS sequence"/>
</dbReference>
<evidence type="ECO:0000313" key="3">
    <source>
        <dbReference type="Proteomes" id="UP000236291"/>
    </source>
</evidence>
<feature type="transmembrane region" description="Helical" evidence="1">
    <location>
        <begin position="27"/>
        <end position="53"/>
    </location>
</feature>
<protein>
    <submittedName>
        <fullName evidence="2">Uncharacterized protein</fullName>
    </submittedName>
</protein>
<name>A0A2K3LCR8_TRIPR</name>
<dbReference type="AlphaFoldDB" id="A0A2K3LCR8"/>
<evidence type="ECO:0000256" key="1">
    <source>
        <dbReference type="SAM" id="Phobius"/>
    </source>
</evidence>
<keyword evidence="1" id="KW-1133">Transmembrane helix</keyword>
<gene>
    <name evidence="2" type="ORF">L195_g032278</name>
</gene>
<sequence>MVEKSKELREEQVTSLIASKSVEICRIHGLCLTTTMSVSTALFCSGLVLVLSARIHDLWLTSTTSFWTVLSSGCVLFEVMFVLVFSFGVPYIYDSSYVVPFLLVFVRFVQRLG</sequence>
<reference evidence="2 3" key="1">
    <citation type="journal article" date="2014" name="Am. J. Bot.">
        <title>Genome assembly and annotation for red clover (Trifolium pratense; Fabaceae).</title>
        <authorList>
            <person name="Istvanek J."/>
            <person name="Jaros M."/>
            <person name="Krenek A."/>
            <person name="Repkova J."/>
        </authorList>
    </citation>
    <scope>NUCLEOTIDE SEQUENCE [LARGE SCALE GENOMIC DNA]</scope>
    <source>
        <strain evidence="3">cv. Tatra</strain>
        <tissue evidence="2">Young leaves</tissue>
    </source>
</reference>
<proteinExistence type="predicted"/>
<keyword evidence="1" id="KW-0472">Membrane</keyword>
<comment type="caution">
    <text evidence="2">The sequence shown here is derived from an EMBL/GenBank/DDBJ whole genome shotgun (WGS) entry which is preliminary data.</text>
</comment>
<feature type="transmembrane region" description="Helical" evidence="1">
    <location>
        <begin position="65"/>
        <end position="85"/>
    </location>
</feature>
<evidence type="ECO:0000313" key="2">
    <source>
        <dbReference type="EMBL" id="PNX76332.1"/>
    </source>
</evidence>
<organism evidence="2 3">
    <name type="scientific">Trifolium pratense</name>
    <name type="common">Red clover</name>
    <dbReference type="NCBI Taxonomy" id="57577"/>
    <lineage>
        <taxon>Eukaryota</taxon>
        <taxon>Viridiplantae</taxon>
        <taxon>Streptophyta</taxon>
        <taxon>Embryophyta</taxon>
        <taxon>Tracheophyta</taxon>
        <taxon>Spermatophyta</taxon>
        <taxon>Magnoliopsida</taxon>
        <taxon>eudicotyledons</taxon>
        <taxon>Gunneridae</taxon>
        <taxon>Pentapetalae</taxon>
        <taxon>rosids</taxon>
        <taxon>fabids</taxon>
        <taxon>Fabales</taxon>
        <taxon>Fabaceae</taxon>
        <taxon>Papilionoideae</taxon>
        <taxon>50 kb inversion clade</taxon>
        <taxon>NPAAA clade</taxon>
        <taxon>Hologalegina</taxon>
        <taxon>IRL clade</taxon>
        <taxon>Trifolieae</taxon>
        <taxon>Trifolium</taxon>
    </lineage>
</organism>
<dbReference type="EMBL" id="ASHM01030462">
    <property type="protein sequence ID" value="PNX76332.1"/>
    <property type="molecule type" value="Genomic_DNA"/>
</dbReference>